<dbReference type="SUPFAM" id="SSF103190">
    <property type="entry name" value="Sensory domain-like"/>
    <property type="match status" value="1"/>
</dbReference>
<evidence type="ECO:0000256" key="1">
    <source>
        <dbReference type="ARBA" id="ARBA00004651"/>
    </source>
</evidence>
<dbReference type="Pfam" id="PF17202">
    <property type="entry name" value="sCache_3_3"/>
    <property type="match status" value="1"/>
</dbReference>
<dbReference type="Gene3D" id="1.10.287.950">
    <property type="entry name" value="Methyl-accepting chemotaxis protein"/>
    <property type="match status" value="1"/>
</dbReference>
<dbReference type="SUPFAM" id="SSF58104">
    <property type="entry name" value="Methyl-accepting chemotaxis protein (MCP) signaling domain"/>
    <property type="match status" value="1"/>
</dbReference>
<organism evidence="12 13">
    <name type="scientific">Litchfieldia salsa</name>
    <dbReference type="NCBI Taxonomy" id="930152"/>
    <lineage>
        <taxon>Bacteria</taxon>
        <taxon>Bacillati</taxon>
        <taxon>Bacillota</taxon>
        <taxon>Bacilli</taxon>
        <taxon>Bacillales</taxon>
        <taxon>Bacillaceae</taxon>
        <taxon>Litchfieldia</taxon>
    </lineage>
</organism>
<dbReference type="EMBL" id="FNJU01000005">
    <property type="protein sequence ID" value="SDP69127.1"/>
    <property type="molecule type" value="Genomic_DNA"/>
</dbReference>
<keyword evidence="6 8" id="KW-0807">Transducer</keyword>
<evidence type="ECO:0000256" key="7">
    <source>
        <dbReference type="ARBA" id="ARBA00029447"/>
    </source>
</evidence>
<keyword evidence="4 9" id="KW-1133">Transmembrane helix</keyword>
<keyword evidence="3 9" id="KW-0812">Transmembrane</keyword>
<feature type="domain" description="Methyl-accepting transducer" evidence="10">
    <location>
        <begin position="277"/>
        <end position="534"/>
    </location>
</feature>
<evidence type="ECO:0000256" key="5">
    <source>
        <dbReference type="ARBA" id="ARBA00023136"/>
    </source>
</evidence>
<dbReference type="GO" id="GO:0005886">
    <property type="term" value="C:plasma membrane"/>
    <property type="evidence" value="ECO:0007669"/>
    <property type="project" value="UniProtKB-SubCell"/>
</dbReference>
<dbReference type="PANTHER" id="PTHR32089">
    <property type="entry name" value="METHYL-ACCEPTING CHEMOTAXIS PROTEIN MCPB"/>
    <property type="match status" value="1"/>
</dbReference>
<dbReference type="InterPro" id="IPR004089">
    <property type="entry name" value="MCPsignal_dom"/>
</dbReference>
<evidence type="ECO:0000256" key="3">
    <source>
        <dbReference type="ARBA" id="ARBA00022692"/>
    </source>
</evidence>
<dbReference type="PANTHER" id="PTHR32089:SF112">
    <property type="entry name" value="LYSOZYME-LIKE PROTEIN-RELATED"/>
    <property type="match status" value="1"/>
</dbReference>
<evidence type="ECO:0000256" key="4">
    <source>
        <dbReference type="ARBA" id="ARBA00022989"/>
    </source>
</evidence>
<feature type="transmembrane region" description="Helical" evidence="9">
    <location>
        <begin position="185"/>
        <end position="204"/>
    </location>
</feature>
<dbReference type="InterPro" id="IPR033463">
    <property type="entry name" value="sCache_3"/>
</dbReference>
<dbReference type="Gene3D" id="3.30.450.20">
    <property type="entry name" value="PAS domain"/>
    <property type="match status" value="1"/>
</dbReference>
<reference evidence="13" key="1">
    <citation type="submission" date="2016-10" db="EMBL/GenBank/DDBJ databases">
        <authorList>
            <person name="Varghese N."/>
            <person name="Submissions S."/>
        </authorList>
    </citation>
    <scope>NUCLEOTIDE SEQUENCE [LARGE SCALE GENOMIC DNA]</scope>
    <source>
        <strain evidence="13">IBRC-M10078</strain>
    </source>
</reference>
<dbReference type="AlphaFoldDB" id="A0A1H0USG8"/>
<evidence type="ECO:0000256" key="6">
    <source>
        <dbReference type="ARBA" id="ARBA00023224"/>
    </source>
</evidence>
<dbReference type="Gene3D" id="6.10.340.10">
    <property type="match status" value="1"/>
</dbReference>
<comment type="similarity">
    <text evidence="7">Belongs to the methyl-accepting chemotaxis (MCP) protein family.</text>
</comment>
<dbReference type="PROSITE" id="PS50111">
    <property type="entry name" value="CHEMOTAXIS_TRANSDUC_2"/>
    <property type="match status" value="1"/>
</dbReference>
<dbReference type="OrthoDB" id="9814363at2"/>
<gene>
    <name evidence="12" type="ORF">SAMN05216565_105136</name>
</gene>
<evidence type="ECO:0000313" key="12">
    <source>
        <dbReference type="EMBL" id="SDP69127.1"/>
    </source>
</evidence>
<dbReference type="InterPro" id="IPR029151">
    <property type="entry name" value="Sensor-like_sf"/>
</dbReference>
<dbReference type="STRING" id="930152.SAMN05216565_105136"/>
<keyword evidence="13" id="KW-1185">Reference proteome</keyword>
<dbReference type="CDD" id="cd06225">
    <property type="entry name" value="HAMP"/>
    <property type="match status" value="1"/>
</dbReference>
<dbReference type="SMART" id="SM00304">
    <property type="entry name" value="HAMP"/>
    <property type="match status" value="1"/>
</dbReference>
<dbReference type="InterPro" id="IPR003660">
    <property type="entry name" value="HAMP_dom"/>
</dbReference>
<protein>
    <submittedName>
        <fullName evidence="12">Methyl-accepting chemotaxis protein</fullName>
    </submittedName>
</protein>
<dbReference type="Pfam" id="PF00672">
    <property type="entry name" value="HAMP"/>
    <property type="match status" value="1"/>
</dbReference>
<comment type="subcellular location">
    <subcellularLocation>
        <location evidence="1">Cell membrane</location>
        <topology evidence="1">Multi-pass membrane protein</topology>
    </subcellularLocation>
</comment>
<feature type="domain" description="HAMP" evidence="11">
    <location>
        <begin position="205"/>
        <end position="258"/>
    </location>
</feature>
<dbReference type="Proteomes" id="UP000199159">
    <property type="component" value="Unassembled WGS sequence"/>
</dbReference>
<keyword evidence="5 9" id="KW-0472">Membrane</keyword>
<evidence type="ECO:0000259" key="10">
    <source>
        <dbReference type="PROSITE" id="PS50111"/>
    </source>
</evidence>
<dbReference type="Pfam" id="PF00015">
    <property type="entry name" value="MCPsignal"/>
    <property type="match status" value="1"/>
</dbReference>
<evidence type="ECO:0000256" key="9">
    <source>
        <dbReference type="SAM" id="Phobius"/>
    </source>
</evidence>
<feature type="transmembrane region" description="Helical" evidence="9">
    <location>
        <begin position="9"/>
        <end position="29"/>
    </location>
</feature>
<evidence type="ECO:0000256" key="8">
    <source>
        <dbReference type="PROSITE-ProRule" id="PRU00284"/>
    </source>
</evidence>
<dbReference type="PROSITE" id="PS50885">
    <property type="entry name" value="HAMP"/>
    <property type="match status" value="1"/>
</dbReference>
<dbReference type="SMART" id="SM00283">
    <property type="entry name" value="MA"/>
    <property type="match status" value="1"/>
</dbReference>
<proteinExistence type="inferred from homology"/>
<keyword evidence="2" id="KW-1003">Cell membrane</keyword>
<evidence type="ECO:0000259" key="11">
    <source>
        <dbReference type="PROSITE" id="PS50885"/>
    </source>
</evidence>
<name>A0A1H0USG8_9BACI</name>
<sequence length="563" mass="61204">MKIGIKEKLTIAFIVFFSIGSIILIFTSVTTVKRDVINVANENLKTAYSVAEELLDEQYPGDWTIKEDQLYKGNVKLNDNFEMVDKIGSLTNNAVTIFMGDTRVSTNVMLEDGTRAVGTQVSKEVADKTLTNGDTYTGEATVVGKQLITIYEPIKDSSGEIIGMFFVGYPMEAYHKMAFDFQNKLIIFGLVEIIIMGIIIYFLVRRQVKPLLSVTNVAKEIAGGNLTVNQIEIKSKDEIGELAQSINLMSVNLKRLITGIKESANRTAETSMELSASAEVTGEMGSQIAKTTTTIAEGTSRQSDEATRILAGMEKALSQIEKGNEFVNQTLNSATNSSREAELGNKAINDSIKHLGKVTNTVEFATESIQKLGSRSEEIGGIITVISDIANQTNLLALNAAIEAARAGEHGKGFSVVASEVRKLAEQSNQAAEKITSLIEDIQSETKVTVNTMETNLEAVKEQVFLIEKGGKSLHQIVENVKETETGVTSLKEVIEVITSSSNDVLESIRNINEIIEISAASTEEAAASTEEQASTIEEVASISKELAKIAQNLQEELSTFKI</sequence>
<evidence type="ECO:0000256" key="2">
    <source>
        <dbReference type="ARBA" id="ARBA00022475"/>
    </source>
</evidence>
<evidence type="ECO:0000313" key="13">
    <source>
        <dbReference type="Proteomes" id="UP000199159"/>
    </source>
</evidence>
<dbReference type="GO" id="GO:0007165">
    <property type="term" value="P:signal transduction"/>
    <property type="evidence" value="ECO:0007669"/>
    <property type="project" value="UniProtKB-KW"/>
</dbReference>
<accession>A0A1H0USG8</accession>
<dbReference type="RefSeq" id="WP_090854395.1">
    <property type="nucleotide sequence ID" value="NZ_FNJU01000005.1"/>
</dbReference>